<sequence length="111" mass="12861">MKAKFEEFNDGTARICTVNNDGLLVDKYEKPLRFGEENVSMKRHYAAQAADTRVDKVIHVQQRKDLKAHEVAVIGEDQFDIEKVDQINDAMPPITKLSLIEYEKHRRKDFA</sequence>
<organism evidence="1 2">
    <name type="scientific">Eisenbergiella tayi</name>
    <dbReference type="NCBI Taxonomy" id="1432052"/>
    <lineage>
        <taxon>Bacteria</taxon>
        <taxon>Bacillati</taxon>
        <taxon>Bacillota</taxon>
        <taxon>Clostridia</taxon>
        <taxon>Lachnospirales</taxon>
        <taxon>Lachnospiraceae</taxon>
        <taxon>Eisenbergiella</taxon>
    </lineage>
</organism>
<evidence type="ECO:0000313" key="1">
    <source>
        <dbReference type="EMBL" id="ODR45082.1"/>
    </source>
</evidence>
<proteinExistence type="predicted"/>
<gene>
    <name evidence="1" type="ORF">BEI63_30555</name>
</gene>
<dbReference type="Proteomes" id="UP000094869">
    <property type="component" value="Unassembled WGS sequence"/>
</dbReference>
<comment type="caution">
    <text evidence="1">The sequence shown here is derived from an EMBL/GenBank/DDBJ whole genome shotgun (WGS) entry which is preliminary data.</text>
</comment>
<accession>A0ABX3AEX0</accession>
<dbReference type="EMBL" id="MEHD01000054">
    <property type="protein sequence ID" value="ODR45082.1"/>
    <property type="molecule type" value="Genomic_DNA"/>
</dbReference>
<reference evidence="1 2" key="1">
    <citation type="submission" date="2016-08" db="EMBL/GenBank/DDBJ databases">
        <title>Characterization of Isolates of Eisenbergiella tayi Derived from Blood Cultures, Using Whole Genome Sequencing.</title>
        <authorList>
            <person name="Bernier A.-M."/>
            <person name="Burdz T."/>
            <person name="Wiebe D."/>
            <person name="Bernard K."/>
        </authorList>
    </citation>
    <scope>NUCLEOTIDE SEQUENCE [LARGE SCALE GENOMIC DNA]</scope>
    <source>
        <strain evidence="1 2">NML120146</strain>
    </source>
</reference>
<name>A0ABX3AEX0_9FIRM</name>
<dbReference type="RefSeq" id="WP_069408914.1">
    <property type="nucleotide sequence ID" value="NZ_MEHD01000054.1"/>
</dbReference>
<protein>
    <submittedName>
        <fullName evidence="1">Uncharacterized protein</fullName>
    </submittedName>
</protein>
<keyword evidence="2" id="KW-1185">Reference proteome</keyword>
<evidence type="ECO:0000313" key="2">
    <source>
        <dbReference type="Proteomes" id="UP000094869"/>
    </source>
</evidence>